<keyword evidence="3" id="KW-1185">Reference proteome</keyword>
<dbReference type="AlphaFoldDB" id="A0AAN9VGR6"/>
<feature type="region of interest" description="Disordered" evidence="1">
    <location>
        <begin position="140"/>
        <end position="192"/>
    </location>
</feature>
<proteinExistence type="predicted"/>
<dbReference type="PANTHER" id="PTHR31854">
    <property type="entry name" value="TUBULIN POLYGLUTAMYLASE COMPLEX SUBUNIT 2"/>
    <property type="match status" value="1"/>
</dbReference>
<sequence>MFLSRQVADRCRDGATQNNKGSPLHEKHYHTITPFWTCPDRFDHIVYVGPFVHKGSTFAASGRRGCRRGGGRATPSIWLLDRALEWHYLAPCFTQYFRMLLKHHGLPEWYFRFTSLGLSPWAEQWYVLVAPHLLKRAGAGAGGDAGSGGGGGGGGRGGGGGLTGGGRKGRKKAERSPAPRVRLDADIFQDNA</sequence>
<dbReference type="InterPro" id="IPR039231">
    <property type="entry name" value="TPGS2"/>
</dbReference>
<feature type="compositionally biased region" description="Gly residues" evidence="1">
    <location>
        <begin position="140"/>
        <end position="166"/>
    </location>
</feature>
<evidence type="ECO:0000313" key="3">
    <source>
        <dbReference type="Proteomes" id="UP001378592"/>
    </source>
</evidence>
<accession>A0AAN9VGR6</accession>
<feature type="compositionally biased region" description="Basic and acidic residues" evidence="1">
    <location>
        <begin position="174"/>
        <end position="185"/>
    </location>
</feature>
<evidence type="ECO:0008006" key="4">
    <source>
        <dbReference type="Google" id="ProtNLM"/>
    </source>
</evidence>
<reference evidence="2 3" key="1">
    <citation type="submission" date="2024-03" db="EMBL/GenBank/DDBJ databases">
        <title>The genome assembly and annotation of the cricket Gryllus longicercus Weissman &amp; Gray.</title>
        <authorList>
            <person name="Szrajer S."/>
            <person name="Gray D."/>
            <person name="Ylla G."/>
        </authorList>
    </citation>
    <scope>NUCLEOTIDE SEQUENCE [LARGE SCALE GENOMIC DNA]</scope>
    <source>
        <strain evidence="2">DAG 2021-001</strain>
        <tissue evidence="2">Whole body minus gut</tissue>
    </source>
</reference>
<comment type="caution">
    <text evidence="2">The sequence shown here is derived from an EMBL/GenBank/DDBJ whole genome shotgun (WGS) entry which is preliminary data.</text>
</comment>
<evidence type="ECO:0000256" key="1">
    <source>
        <dbReference type="SAM" id="MobiDB-lite"/>
    </source>
</evidence>
<organism evidence="2 3">
    <name type="scientific">Gryllus longicercus</name>
    <dbReference type="NCBI Taxonomy" id="2509291"/>
    <lineage>
        <taxon>Eukaryota</taxon>
        <taxon>Metazoa</taxon>
        <taxon>Ecdysozoa</taxon>
        <taxon>Arthropoda</taxon>
        <taxon>Hexapoda</taxon>
        <taxon>Insecta</taxon>
        <taxon>Pterygota</taxon>
        <taxon>Neoptera</taxon>
        <taxon>Polyneoptera</taxon>
        <taxon>Orthoptera</taxon>
        <taxon>Ensifera</taxon>
        <taxon>Gryllidea</taxon>
        <taxon>Grylloidea</taxon>
        <taxon>Gryllidae</taxon>
        <taxon>Gryllinae</taxon>
        <taxon>Gryllus</taxon>
    </lineage>
</organism>
<evidence type="ECO:0000313" key="2">
    <source>
        <dbReference type="EMBL" id="KAK7862541.1"/>
    </source>
</evidence>
<dbReference type="Proteomes" id="UP001378592">
    <property type="component" value="Unassembled WGS sequence"/>
</dbReference>
<dbReference type="PANTHER" id="PTHR31854:SF2">
    <property type="entry name" value="TUBULIN POLYGLUTAMYLASE COMPLEX SUBUNIT 2"/>
    <property type="match status" value="1"/>
</dbReference>
<gene>
    <name evidence="2" type="ORF">R5R35_009011</name>
</gene>
<feature type="region of interest" description="Disordered" evidence="1">
    <location>
        <begin position="1"/>
        <end position="23"/>
    </location>
</feature>
<protein>
    <recommendedName>
        <fullName evidence="4">Tubulin polyglutamylase complex subunit 2</fullName>
    </recommendedName>
</protein>
<name>A0AAN9VGR6_9ORTH</name>
<dbReference type="EMBL" id="JAZDUA010000272">
    <property type="protein sequence ID" value="KAK7862541.1"/>
    <property type="molecule type" value="Genomic_DNA"/>
</dbReference>